<dbReference type="EMBL" id="DS999411">
    <property type="protein sequence ID" value="EED36242.1"/>
    <property type="molecule type" value="Genomic_DNA"/>
</dbReference>
<name>B8KXF1_9GAMM</name>
<dbReference type="HOGENOM" id="CLU_046970_0_0_6"/>
<dbReference type="OrthoDB" id="5240640at2"/>
<dbReference type="STRING" id="565045.NOR51B_2191"/>
<gene>
    <name evidence="1" type="ORF">NOR51B_2191</name>
</gene>
<dbReference type="eggNOG" id="COG0526">
    <property type="taxonomic scope" value="Bacteria"/>
</dbReference>
<evidence type="ECO:0000313" key="1">
    <source>
        <dbReference type="EMBL" id="EED36242.1"/>
    </source>
</evidence>
<proteinExistence type="predicted"/>
<evidence type="ECO:0000313" key="2">
    <source>
        <dbReference type="Proteomes" id="UP000004699"/>
    </source>
</evidence>
<accession>B8KXF1</accession>
<dbReference type="Proteomes" id="UP000004699">
    <property type="component" value="Unassembled WGS sequence"/>
</dbReference>
<keyword evidence="2" id="KW-1185">Reference proteome</keyword>
<sequence length="371" mass="38716">MSQITVDEAEAIEFMYEQSWTDGLPVVPPTSARVQAMLAAAGLSEDTILGSVPSRRKTVSANIAASNAVMAGCRPEYFPLVVTAIEAVFDPAFNVNTVATSTGGAAICIIVSGPEASRIGMNAEHNLLGSGNRANATIGRAVRLTVANGLGAKTGKLDASSIGHPGKITLCFAEKDPDAPWPALRLEHGYRPEDSTVTIMATEGPRQIAQQLSESPEDVLLAFTGAMKQPSQFITGKRGQCVVILGHEHAQSLRKAGWSKSQARAFLAEHSRISPAELAAGGIHVESGAQHDMSIGADGRIATFADPADITLVTAGGAGAGWSAYLPAWAPKQHSLSITRRLRPVGEALPDCGPDGCALPGFEYPSKEGLS</sequence>
<dbReference type="RefSeq" id="WP_009020986.1">
    <property type="nucleotide sequence ID" value="NZ_DS999411.1"/>
</dbReference>
<dbReference type="AlphaFoldDB" id="B8KXF1"/>
<protein>
    <submittedName>
        <fullName evidence="1">Thiol-disulfide oxidoreductase domain protein</fullName>
    </submittedName>
</protein>
<reference evidence="2" key="1">
    <citation type="journal article" date="2013" name="BMC Microbiol.">
        <title>Taxonomy and evolution of bacteriochlorophyll a-containing members of the OM60/NOR5 clade of marine gammaproteobacteria: description of Luminiphilus syltensis gen. nov., sp. nov., reclassification of Haliea rubra as Pseudohaliea rubra gen. nov., comb. nov., and emendation of Chromatocurvus halotolerans.</title>
        <authorList>
            <person name="Spring S."/>
            <person name="Riedel T."/>
            <person name="Sproer C."/>
            <person name="Yan S."/>
            <person name="Harder J."/>
            <person name="Fuchs B.M."/>
        </authorList>
    </citation>
    <scope>NUCLEOTIDE SEQUENCE [LARGE SCALE GENOMIC DNA]</scope>
    <source>
        <strain evidence="2">NOR51-B</strain>
    </source>
</reference>
<organism evidence="1 2">
    <name type="scientific">Luminiphilus syltensis NOR5-1B</name>
    <dbReference type="NCBI Taxonomy" id="565045"/>
    <lineage>
        <taxon>Bacteria</taxon>
        <taxon>Pseudomonadati</taxon>
        <taxon>Pseudomonadota</taxon>
        <taxon>Gammaproteobacteria</taxon>
        <taxon>Cellvibrionales</taxon>
        <taxon>Halieaceae</taxon>
        <taxon>Luminiphilus</taxon>
    </lineage>
</organism>